<dbReference type="EMBL" id="JACGWW010000001">
    <property type="protein sequence ID" value="MBA8812512.1"/>
    <property type="molecule type" value="Genomic_DNA"/>
</dbReference>
<gene>
    <name evidence="2" type="ORF">FB463_000736</name>
    <name evidence="1" type="ORF">FFA01_00800</name>
</gene>
<dbReference type="PANTHER" id="PTHR39186">
    <property type="entry name" value="DUF2071 FAMILY PROTEIN"/>
    <property type="match status" value="1"/>
</dbReference>
<dbReference type="InterPro" id="IPR023375">
    <property type="entry name" value="ADC_dom_sf"/>
</dbReference>
<dbReference type="RefSeq" id="WP_146851816.1">
    <property type="nucleotide sequence ID" value="NZ_BAAAHR010000002.1"/>
</dbReference>
<organism evidence="2 4">
    <name type="scientific">Frigoribacterium faeni</name>
    <dbReference type="NCBI Taxonomy" id="145483"/>
    <lineage>
        <taxon>Bacteria</taxon>
        <taxon>Bacillati</taxon>
        <taxon>Actinomycetota</taxon>
        <taxon>Actinomycetes</taxon>
        <taxon>Micrococcales</taxon>
        <taxon>Microbacteriaceae</taxon>
        <taxon>Frigoribacterium</taxon>
    </lineage>
</organism>
<evidence type="ECO:0000313" key="4">
    <source>
        <dbReference type="Proteomes" id="UP000522688"/>
    </source>
</evidence>
<keyword evidence="3" id="KW-1185">Reference proteome</keyword>
<dbReference type="InterPro" id="IPR018644">
    <property type="entry name" value="DUF2071"/>
</dbReference>
<evidence type="ECO:0000313" key="1">
    <source>
        <dbReference type="EMBL" id="GEK81771.1"/>
    </source>
</evidence>
<dbReference type="Proteomes" id="UP000522688">
    <property type="component" value="Unassembled WGS sequence"/>
</dbReference>
<evidence type="ECO:0000313" key="3">
    <source>
        <dbReference type="Proteomes" id="UP000321154"/>
    </source>
</evidence>
<accession>A0A7W3JGL8</accession>
<dbReference type="Pfam" id="PF09844">
    <property type="entry name" value="DUF2071"/>
    <property type="match status" value="1"/>
</dbReference>
<sequence length="250" mass="27809">MTVRDPEPVSAVAPDLARRAVIRQHWGGLAFAHWRVEPDRVAPLLPTGTRPDVFDGSAWVGLIPFELSRSAFGPFPPVPVLGTFLETNVRLYSVDDLGRRGVVFRTLEAQKLLPVLAANVGLGLPYRWASMTRRRREGVVEYASRRHGPGPTPSTRLHVRPTDEVVDGDPLAEFLTARWGMHVERAGRTLFWPNRHEAWPLRRAELVDLRDELVADSGLPGVADREPDSLLWSDGVDTVFAPPGGRWVSP</sequence>
<dbReference type="AlphaFoldDB" id="A0A7W3JGL8"/>
<comment type="caution">
    <text evidence="2">The sequence shown here is derived from an EMBL/GenBank/DDBJ whole genome shotgun (WGS) entry which is preliminary data.</text>
</comment>
<reference evidence="2 4" key="2">
    <citation type="submission" date="2020-07" db="EMBL/GenBank/DDBJ databases">
        <title>Sequencing the genomes of 1000 actinobacteria strains.</title>
        <authorList>
            <person name="Klenk H.-P."/>
        </authorList>
    </citation>
    <scope>NUCLEOTIDE SEQUENCE [LARGE SCALE GENOMIC DNA]</scope>
    <source>
        <strain evidence="2 4">DSM 10309</strain>
    </source>
</reference>
<dbReference type="PANTHER" id="PTHR39186:SF1">
    <property type="entry name" value="DUF2071 DOMAIN-CONTAINING PROTEIN"/>
    <property type="match status" value="1"/>
</dbReference>
<protein>
    <recommendedName>
        <fullName evidence="5">DUF2071 domain-containing protein</fullName>
    </recommendedName>
</protein>
<proteinExistence type="predicted"/>
<reference evidence="1 3" key="1">
    <citation type="submission" date="2019-07" db="EMBL/GenBank/DDBJ databases">
        <title>Whole genome shotgun sequence of Frigoribacterium faeni NBRC 103066.</title>
        <authorList>
            <person name="Hosoyama A."/>
            <person name="Uohara A."/>
            <person name="Ohji S."/>
            <person name="Ichikawa N."/>
        </authorList>
    </citation>
    <scope>NUCLEOTIDE SEQUENCE [LARGE SCALE GENOMIC DNA]</scope>
    <source>
        <strain evidence="1 3">NBRC 103066</strain>
    </source>
</reference>
<dbReference type="Proteomes" id="UP000321154">
    <property type="component" value="Unassembled WGS sequence"/>
</dbReference>
<evidence type="ECO:0000313" key="2">
    <source>
        <dbReference type="EMBL" id="MBA8812512.1"/>
    </source>
</evidence>
<evidence type="ECO:0008006" key="5">
    <source>
        <dbReference type="Google" id="ProtNLM"/>
    </source>
</evidence>
<dbReference type="SUPFAM" id="SSF160104">
    <property type="entry name" value="Acetoacetate decarboxylase-like"/>
    <property type="match status" value="1"/>
</dbReference>
<name>A0A7W3JGL8_9MICO</name>
<dbReference type="EMBL" id="BJUV01000001">
    <property type="protein sequence ID" value="GEK81771.1"/>
    <property type="molecule type" value="Genomic_DNA"/>
</dbReference>
<dbReference type="OrthoDB" id="150993at2"/>